<keyword evidence="2" id="KW-1185">Reference proteome</keyword>
<evidence type="ECO:0000313" key="2">
    <source>
        <dbReference type="Proteomes" id="UP000265703"/>
    </source>
</evidence>
<gene>
    <name evidence="1" type="ORF">C1645_490043</name>
</gene>
<dbReference type="AlphaFoldDB" id="A0A397SJ20"/>
<accession>A0A397SJ20</accession>
<proteinExistence type="predicted"/>
<organism evidence="1 2">
    <name type="scientific">Glomus cerebriforme</name>
    <dbReference type="NCBI Taxonomy" id="658196"/>
    <lineage>
        <taxon>Eukaryota</taxon>
        <taxon>Fungi</taxon>
        <taxon>Fungi incertae sedis</taxon>
        <taxon>Mucoromycota</taxon>
        <taxon>Glomeromycotina</taxon>
        <taxon>Glomeromycetes</taxon>
        <taxon>Glomerales</taxon>
        <taxon>Glomeraceae</taxon>
        <taxon>Glomus</taxon>
    </lineage>
</organism>
<dbReference type="Proteomes" id="UP000265703">
    <property type="component" value="Unassembled WGS sequence"/>
</dbReference>
<dbReference type="EMBL" id="QKYT01000627">
    <property type="protein sequence ID" value="RIA82811.1"/>
    <property type="molecule type" value="Genomic_DNA"/>
</dbReference>
<dbReference type="OrthoDB" id="2339353at2759"/>
<comment type="caution">
    <text evidence="1">The sequence shown here is derived from an EMBL/GenBank/DDBJ whole genome shotgun (WGS) entry which is preliminary data.</text>
</comment>
<evidence type="ECO:0000313" key="1">
    <source>
        <dbReference type="EMBL" id="RIA82811.1"/>
    </source>
</evidence>
<protein>
    <submittedName>
        <fullName evidence="1">Uncharacterized protein</fullName>
    </submittedName>
</protein>
<sequence length="204" mass="22261">MDKAAQSELELQWNFIAGLAGYVALVKFKTSVYNAILPDDVSAIVGFRPNYHTTPKMESLINYFPFNNNPYGSGAVAPPGTTGYFSIAAGSFIQEQTSEQRSSTILGALGEAGGALGVAGGIAVLLFGESRLNPWGYAHKFLRQKSPNIFLIDDINLSDLDKAKSQITDLAANRSTLNHDDRTKLLEYELSEVKAVIKHYLLEE</sequence>
<name>A0A397SJ20_9GLOM</name>
<reference evidence="1 2" key="1">
    <citation type="submission" date="2018-06" db="EMBL/GenBank/DDBJ databases">
        <title>Comparative genomics reveals the genomic features of Rhizophagus irregularis, R. cerebriforme, R. diaphanum and Gigaspora rosea, and their symbiotic lifestyle signature.</title>
        <authorList>
            <person name="Morin E."/>
            <person name="San Clemente H."/>
            <person name="Chen E.C.H."/>
            <person name="De La Providencia I."/>
            <person name="Hainaut M."/>
            <person name="Kuo A."/>
            <person name="Kohler A."/>
            <person name="Murat C."/>
            <person name="Tang N."/>
            <person name="Roy S."/>
            <person name="Loubradou J."/>
            <person name="Henrissat B."/>
            <person name="Grigoriev I.V."/>
            <person name="Corradi N."/>
            <person name="Roux C."/>
            <person name="Martin F.M."/>
        </authorList>
    </citation>
    <scope>NUCLEOTIDE SEQUENCE [LARGE SCALE GENOMIC DNA]</scope>
    <source>
        <strain evidence="1 2">DAOM 227022</strain>
    </source>
</reference>